<dbReference type="PANTHER" id="PTHR24216">
    <property type="entry name" value="PAXILLIN-RELATED"/>
    <property type="match status" value="1"/>
</dbReference>
<evidence type="ECO:0000256" key="2">
    <source>
        <dbReference type="ARBA" id="ARBA00022833"/>
    </source>
</evidence>
<name>A0AAE8SWW5_9PEZI</name>
<accession>A0AAE8SWW5</accession>
<dbReference type="Gene3D" id="2.10.110.10">
    <property type="entry name" value="Cysteine Rich Protein"/>
    <property type="match status" value="3"/>
</dbReference>
<feature type="domain" description="LIM zinc-binding" evidence="5">
    <location>
        <begin position="680"/>
        <end position="740"/>
    </location>
</feature>
<feature type="compositionally biased region" description="Basic and acidic residues" evidence="4">
    <location>
        <begin position="400"/>
        <end position="428"/>
    </location>
</feature>
<evidence type="ECO:0000256" key="4">
    <source>
        <dbReference type="SAM" id="MobiDB-lite"/>
    </source>
</evidence>
<evidence type="ECO:0000313" key="6">
    <source>
        <dbReference type="EMBL" id="SPO04215.1"/>
    </source>
</evidence>
<feature type="region of interest" description="Disordered" evidence="4">
    <location>
        <begin position="240"/>
        <end position="466"/>
    </location>
</feature>
<feature type="domain" description="LIM zinc-binding" evidence="5">
    <location>
        <begin position="743"/>
        <end position="807"/>
    </location>
</feature>
<dbReference type="PANTHER" id="PTHR24216:SF8">
    <property type="entry name" value="PAXILLIN, ISOFORM F"/>
    <property type="match status" value="1"/>
</dbReference>
<dbReference type="EMBL" id="ONZQ02000010">
    <property type="protein sequence ID" value="SPO04215.1"/>
    <property type="molecule type" value="Genomic_DNA"/>
</dbReference>
<dbReference type="GO" id="GO:0046872">
    <property type="term" value="F:metal ion binding"/>
    <property type="evidence" value="ECO:0007669"/>
    <property type="project" value="UniProtKB-KW"/>
</dbReference>
<dbReference type="SUPFAM" id="SSF57716">
    <property type="entry name" value="Glucocorticoid receptor-like (DNA-binding domain)"/>
    <property type="match status" value="2"/>
</dbReference>
<dbReference type="PROSITE" id="PS00478">
    <property type="entry name" value="LIM_DOMAIN_1"/>
    <property type="match status" value="1"/>
</dbReference>
<dbReference type="GO" id="GO:0030695">
    <property type="term" value="F:GTPase regulator activity"/>
    <property type="evidence" value="ECO:0007669"/>
    <property type="project" value="UniProtKB-ARBA"/>
</dbReference>
<feature type="compositionally biased region" description="Basic and acidic residues" evidence="4">
    <location>
        <begin position="69"/>
        <end position="78"/>
    </location>
</feature>
<keyword evidence="7" id="KW-1185">Reference proteome</keyword>
<dbReference type="Proteomes" id="UP001187682">
    <property type="component" value="Unassembled WGS sequence"/>
</dbReference>
<organism evidence="6 7">
    <name type="scientific">Cephalotrichum gorgonifer</name>
    <dbReference type="NCBI Taxonomy" id="2041049"/>
    <lineage>
        <taxon>Eukaryota</taxon>
        <taxon>Fungi</taxon>
        <taxon>Dikarya</taxon>
        <taxon>Ascomycota</taxon>
        <taxon>Pezizomycotina</taxon>
        <taxon>Sordariomycetes</taxon>
        <taxon>Hypocreomycetidae</taxon>
        <taxon>Microascales</taxon>
        <taxon>Microascaceae</taxon>
        <taxon>Cephalotrichum</taxon>
    </lineage>
</organism>
<feature type="compositionally biased region" description="Polar residues" evidence="4">
    <location>
        <begin position="446"/>
        <end position="455"/>
    </location>
</feature>
<reference evidence="6" key="1">
    <citation type="submission" date="2018-03" db="EMBL/GenBank/DDBJ databases">
        <authorList>
            <person name="Guldener U."/>
        </authorList>
    </citation>
    <scope>NUCLEOTIDE SEQUENCE</scope>
</reference>
<feature type="compositionally biased region" description="Polar residues" evidence="4">
    <location>
        <begin position="241"/>
        <end position="276"/>
    </location>
</feature>
<evidence type="ECO:0000313" key="7">
    <source>
        <dbReference type="Proteomes" id="UP001187682"/>
    </source>
</evidence>
<feature type="compositionally biased region" description="Basic and acidic residues" evidence="4">
    <location>
        <begin position="369"/>
        <end position="383"/>
    </location>
</feature>
<keyword evidence="2 3" id="KW-0862">Zinc</keyword>
<dbReference type="SMART" id="SM00132">
    <property type="entry name" value="LIM"/>
    <property type="match status" value="3"/>
</dbReference>
<feature type="compositionally biased region" description="Basic and acidic residues" evidence="4">
    <location>
        <begin position="1"/>
        <end position="12"/>
    </location>
</feature>
<proteinExistence type="predicted"/>
<evidence type="ECO:0000256" key="3">
    <source>
        <dbReference type="PROSITE-ProRule" id="PRU00125"/>
    </source>
</evidence>
<evidence type="ECO:0000259" key="5">
    <source>
        <dbReference type="PROSITE" id="PS50023"/>
    </source>
</evidence>
<keyword evidence="3" id="KW-0440">LIM domain</keyword>
<evidence type="ECO:0000256" key="1">
    <source>
        <dbReference type="ARBA" id="ARBA00022723"/>
    </source>
</evidence>
<dbReference type="Pfam" id="PF00412">
    <property type="entry name" value="LIM"/>
    <property type="match status" value="3"/>
</dbReference>
<feature type="region of interest" description="Disordered" evidence="4">
    <location>
        <begin position="529"/>
        <end position="579"/>
    </location>
</feature>
<sequence>MFGRGKPRDGSRKVTPPSAAYMTNDQFAAYLSDLRNNRMSRPGGSREQHAPAPTSTPIPREYSTTPPPRDCRSIDRAKTPSAMPPPQANHSSRAPSIATSSVRSRYSVGPNARDYYPQRQVAPLKPSDVVPTATYMERGQRWMEKEEAFSLREAMDDMKLEDSVQSKGTSADDQRLYEAALNEASELVWQHQHPTRQAAPDAPYRYRPHLRKNSYAHARTASVGMYGDEIVATGLARDCSRSVSGSSTESAGFSTNPQNPDEGVTSSDNGKVTDSRPTAPGKSFSSISSARRAAVPNGPRQNPAPRGRRNISGEIGKPFSVDQIWEEPEAGPVWDKEPPRRNFSPVLEARGKNPLTRVHFSPPKPSAFSKEDIHKNPPSRSRDAQYTTNPPTARAPPPADAERIQGVEVRADDIRQATSMKLKDRSEKLPTPSAVSDNPSRPIVSFNASWTPPDQSTDRRPERGCGPPAMAIPSIVTDQDREVAGPPASFAIPSINVDDGGIKTKISIPTIQEPSPPIPSINVPSVNVPSINVDDSPQDGGVPIIVTPDENRNGSARPLPQPGKPSCRSRAPRPPPGTFPRGASLCHECGFPLQGRFVQLAGSADKFHPQCLSCFTCGTSLEALEISPEPDSFRSERLDRIRRRAAGEVLEEVQGKTMAEDGDDRLRFYCHLDWHELYAPRCKHCTTPILGEHIVALGEHWHYGHFFCAECGDPFEHGMTHIEKDGYAWCIKCQTKRTERHAPKCKMCKIAVVGQYIKALGGEWHEACFRCAHCSGGFDDGQIFPTEDPSGSMIILCTSCRMRELKK</sequence>
<dbReference type="CDD" id="cd08368">
    <property type="entry name" value="LIM"/>
    <property type="match status" value="1"/>
</dbReference>
<keyword evidence="1 3" id="KW-0479">Metal-binding</keyword>
<comment type="caution">
    <text evidence="6">The sequence shown here is derived from an EMBL/GenBank/DDBJ whole genome shotgun (WGS) entry which is preliminary data.</text>
</comment>
<dbReference type="InterPro" id="IPR001781">
    <property type="entry name" value="Znf_LIM"/>
</dbReference>
<protein>
    <submittedName>
        <fullName evidence="6">Related to hydrogen peroxide-inducible protein hic-5</fullName>
    </submittedName>
</protein>
<dbReference type="FunFam" id="2.10.110.10:FF:000077">
    <property type="entry name" value="LIM domain protein"/>
    <property type="match status" value="1"/>
</dbReference>
<feature type="compositionally biased region" description="Low complexity" evidence="4">
    <location>
        <begin position="283"/>
        <end position="294"/>
    </location>
</feature>
<feature type="region of interest" description="Disordered" evidence="4">
    <location>
        <begin position="1"/>
        <end position="120"/>
    </location>
</feature>
<gene>
    <name evidence="6" type="ORF">DNG_06898</name>
</gene>
<dbReference type="AlphaFoldDB" id="A0AAE8SWW5"/>
<feature type="compositionally biased region" description="Polar residues" evidence="4">
    <location>
        <begin position="88"/>
        <end position="104"/>
    </location>
</feature>
<dbReference type="PROSITE" id="PS50023">
    <property type="entry name" value="LIM_DOMAIN_2"/>
    <property type="match status" value="2"/>
</dbReference>